<dbReference type="OMA" id="QVIGQYV"/>
<accession>A0AA38LDB6</accession>
<dbReference type="EMBL" id="JAHRHJ020000003">
    <property type="protein sequence ID" value="KAH9320749.1"/>
    <property type="molecule type" value="Genomic_DNA"/>
</dbReference>
<proteinExistence type="inferred from homology"/>
<gene>
    <name evidence="4" type="ORF">KI387_015388</name>
</gene>
<dbReference type="AlphaFoldDB" id="A0AA38LDB6"/>
<evidence type="ECO:0000313" key="4">
    <source>
        <dbReference type="EMBL" id="KAH9320749.1"/>
    </source>
</evidence>
<protein>
    <recommendedName>
        <fullName evidence="3">SMP domain-containing protein</fullName>
    </recommendedName>
</protein>
<evidence type="ECO:0000256" key="1">
    <source>
        <dbReference type="ARBA" id="ARBA00010733"/>
    </source>
</evidence>
<name>A0AA38LDB6_TAXCH</name>
<dbReference type="InterPro" id="IPR007011">
    <property type="entry name" value="LEA_SMP_dom"/>
</dbReference>
<feature type="domain" description="SMP" evidence="3">
    <location>
        <begin position="17"/>
        <end position="72"/>
    </location>
</feature>
<dbReference type="PANTHER" id="PTHR31174">
    <property type="entry name" value="SEED MATURATION FAMILY PROTEIN"/>
    <property type="match status" value="1"/>
</dbReference>
<comment type="caution">
    <text evidence="4">The sequence shown here is derived from an EMBL/GenBank/DDBJ whole genome shotgun (WGS) entry which is preliminary data.</text>
</comment>
<comment type="similarity">
    <text evidence="1">Belongs to the LEA type SMP family.</text>
</comment>
<sequence length="257" mass="26385">MSQRQPRRGDMSKEAPITYGDVFHVTGNLAAQPITRGDAALMQSAETRALGQTQKGGVASIMQAAARANERAGVVVDGVDDATLAAAQGMAVTETFVPGKVVTVEYIAGHAVSTVVQPAPIDHVTAASANITIGEALEAAAMRAGKKPVEQSDAAAIQSAERRATGFPETLPGSLASAAQSAAKLNRRLPSDEKTTLADVISSATVDLPADKAVTVEDAQKIKESEARQSISGDVYPGGVGETMEAAALINEGCLPH</sequence>
<dbReference type="InterPro" id="IPR042971">
    <property type="entry name" value="LEA_SMP"/>
</dbReference>
<feature type="non-terminal residue" evidence="4">
    <location>
        <position position="257"/>
    </location>
</feature>
<dbReference type="Pfam" id="PF04927">
    <property type="entry name" value="SMP"/>
    <property type="match status" value="3"/>
</dbReference>
<evidence type="ECO:0000256" key="2">
    <source>
        <dbReference type="ARBA" id="ARBA00022737"/>
    </source>
</evidence>
<evidence type="ECO:0000259" key="3">
    <source>
        <dbReference type="Pfam" id="PF04927"/>
    </source>
</evidence>
<organism evidence="4 5">
    <name type="scientific">Taxus chinensis</name>
    <name type="common">Chinese yew</name>
    <name type="synonym">Taxus wallichiana var. chinensis</name>
    <dbReference type="NCBI Taxonomy" id="29808"/>
    <lineage>
        <taxon>Eukaryota</taxon>
        <taxon>Viridiplantae</taxon>
        <taxon>Streptophyta</taxon>
        <taxon>Embryophyta</taxon>
        <taxon>Tracheophyta</taxon>
        <taxon>Spermatophyta</taxon>
        <taxon>Pinopsida</taxon>
        <taxon>Pinidae</taxon>
        <taxon>Conifers II</taxon>
        <taxon>Cupressales</taxon>
        <taxon>Taxaceae</taxon>
        <taxon>Taxus</taxon>
    </lineage>
</organism>
<evidence type="ECO:0000313" key="5">
    <source>
        <dbReference type="Proteomes" id="UP000824469"/>
    </source>
</evidence>
<reference evidence="4 5" key="1">
    <citation type="journal article" date="2021" name="Nat. Plants">
        <title>The Taxus genome provides insights into paclitaxel biosynthesis.</title>
        <authorList>
            <person name="Xiong X."/>
            <person name="Gou J."/>
            <person name="Liao Q."/>
            <person name="Li Y."/>
            <person name="Zhou Q."/>
            <person name="Bi G."/>
            <person name="Li C."/>
            <person name="Du R."/>
            <person name="Wang X."/>
            <person name="Sun T."/>
            <person name="Guo L."/>
            <person name="Liang H."/>
            <person name="Lu P."/>
            <person name="Wu Y."/>
            <person name="Zhang Z."/>
            <person name="Ro D.K."/>
            <person name="Shang Y."/>
            <person name="Huang S."/>
            <person name="Yan J."/>
        </authorList>
    </citation>
    <scope>NUCLEOTIDE SEQUENCE [LARGE SCALE GENOMIC DNA]</scope>
    <source>
        <strain evidence="4">Ta-2019</strain>
    </source>
</reference>
<keyword evidence="2" id="KW-0677">Repeat</keyword>
<dbReference type="Proteomes" id="UP000824469">
    <property type="component" value="Unassembled WGS sequence"/>
</dbReference>
<keyword evidence="5" id="KW-1185">Reference proteome</keyword>
<dbReference type="PANTHER" id="PTHR31174:SF7">
    <property type="entry name" value="LATE EMBRYOGENESIS ABUNDANT PROTEIN 31-RELATED"/>
    <property type="match status" value="1"/>
</dbReference>
<feature type="domain" description="SMP" evidence="3">
    <location>
        <begin position="195"/>
        <end position="252"/>
    </location>
</feature>
<feature type="domain" description="SMP" evidence="3">
    <location>
        <begin position="131"/>
        <end position="188"/>
    </location>
</feature>